<comment type="similarity">
    <text evidence="6">Belongs to the PNP/UDP phosphorylase family. MtnN subfamily.</text>
</comment>
<dbReference type="HAMAP" id="MF_01684">
    <property type="entry name" value="Salvage_MtnN"/>
    <property type="match status" value="1"/>
</dbReference>
<dbReference type="UniPathway" id="UPA00904">
    <property type="reaction ID" value="UER00871"/>
</dbReference>
<dbReference type="EC" id="3.2.2.9" evidence="6"/>
<evidence type="ECO:0000256" key="3">
    <source>
        <dbReference type="ARBA" id="ARBA00022801"/>
    </source>
</evidence>
<dbReference type="PANTHER" id="PTHR46832">
    <property type="entry name" value="5'-METHYLTHIOADENOSINE/S-ADENOSYLHOMOCYSTEINE NUCLEOSIDASE"/>
    <property type="match status" value="1"/>
</dbReference>
<evidence type="ECO:0000259" key="7">
    <source>
        <dbReference type="Pfam" id="PF01048"/>
    </source>
</evidence>
<dbReference type="AlphaFoldDB" id="A0A0M6W7W3"/>
<dbReference type="NCBIfam" id="TIGR01704">
    <property type="entry name" value="MTA_SAH-Nsdase"/>
    <property type="match status" value="1"/>
</dbReference>
<dbReference type="GO" id="GO:0019509">
    <property type="term" value="P:L-methionine salvage from methylthioadenosine"/>
    <property type="evidence" value="ECO:0007669"/>
    <property type="project" value="UniProtKB-UniRule"/>
</dbReference>
<name>A0A0M6W7W3_9GAMM</name>
<dbReference type="FunFam" id="3.40.50.1580:FF:000001">
    <property type="entry name" value="MTA/SAH nucleosidase family protein"/>
    <property type="match status" value="1"/>
</dbReference>
<evidence type="ECO:0000256" key="5">
    <source>
        <dbReference type="ARBA" id="ARBA00050313"/>
    </source>
</evidence>
<comment type="function">
    <text evidence="6">Catalyzes the irreversible cleavage of the glycosidic bond in both 5'-methylthioadenosine (MTA) and S-adenosylhomocysteine (SAH/AdoHcy) to adenine and the corresponding thioribose, 5'-methylthioribose and S-ribosylhomocysteine, respectively. Also cleaves 5'-deoxyadenosine, a toxic by-product of radical S-adenosylmethionine (SAM) enzymes, into 5-deoxyribose and adenine. Thus, is required for in vivo function of the radical SAM enzymes biotin synthase and lipoic acid synthase, that are inhibited by 5'-deoxyadenosine accumulation.</text>
</comment>
<dbReference type="GO" id="GO:0005829">
    <property type="term" value="C:cytosol"/>
    <property type="evidence" value="ECO:0007669"/>
    <property type="project" value="TreeGrafter"/>
</dbReference>
<evidence type="ECO:0000256" key="6">
    <source>
        <dbReference type="HAMAP-Rule" id="MF_01684"/>
    </source>
</evidence>
<keyword evidence="8" id="KW-0326">Glycosidase</keyword>
<comment type="subunit">
    <text evidence="6">Homodimer.</text>
</comment>
<dbReference type="InterPro" id="IPR010049">
    <property type="entry name" value="MTA_SAH_Nsdase"/>
</dbReference>
<feature type="binding site" evidence="6">
    <location>
        <position position="76"/>
    </location>
    <ligand>
        <name>substrate</name>
    </ligand>
</feature>
<protein>
    <recommendedName>
        <fullName evidence="6">5'-methylthioadenosine/S-adenosylhomocysteine nucleosidase</fullName>
        <shortName evidence="6">MTA/SAH nucleosidase</shortName>
        <shortName evidence="6">MTAN</shortName>
        <ecNumber evidence="6">3.2.2.9</ecNumber>
    </recommendedName>
    <alternativeName>
        <fullName evidence="6">5'-deoxyadenosine nucleosidase</fullName>
        <shortName evidence="6">DOA nucleosidase</shortName>
        <shortName evidence="6">dAdo nucleosidase</shortName>
    </alternativeName>
    <alternativeName>
        <fullName evidence="6">5'-methylthioadenosine nucleosidase</fullName>
        <shortName evidence="6">MTA nucleosidase</shortName>
    </alternativeName>
    <alternativeName>
        <fullName evidence="6">S-adenosylhomocysteine nucleosidase</fullName>
        <shortName evidence="6">AdoHcy nucleosidase</shortName>
        <shortName evidence="6">SAH nucleosidase</shortName>
        <shortName evidence="6">SRH nucleosidase</shortName>
    </alternativeName>
</protein>
<comment type="catalytic activity">
    <reaction evidence="5">
        <text>5'-deoxyadenosine + H2O = 5-deoxy-D-ribose + adenine</text>
        <dbReference type="Rhea" id="RHEA:29859"/>
        <dbReference type="ChEBI" id="CHEBI:15377"/>
        <dbReference type="ChEBI" id="CHEBI:16708"/>
        <dbReference type="ChEBI" id="CHEBI:17319"/>
        <dbReference type="ChEBI" id="CHEBI:149540"/>
        <dbReference type="EC" id="3.2.2.9"/>
    </reaction>
    <physiologicalReaction direction="left-to-right" evidence="5">
        <dbReference type="Rhea" id="RHEA:29860"/>
    </physiologicalReaction>
</comment>
<evidence type="ECO:0000256" key="2">
    <source>
        <dbReference type="ARBA" id="ARBA00022605"/>
    </source>
</evidence>
<feature type="active site" description="Proton acceptor" evidence="6">
    <location>
        <position position="10"/>
    </location>
</feature>
<dbReference type="Pfam" id="PF01048">
    <property type="entry name" value="PNP_UDP_1"/>
    <property type="match status" value="1"/>
</dbReference>
<dbReference type="EMBL" id="CVRF01000003">
    <property type="protein sequence ID" value="CRK85938.1"/>
    <property type="molecule type" value="Genomic_DNA"/>
</dbReference>
<dbReference type="STRING" id="1715285.SOFFGTOCOR_0532"/>
<sequence length="230" mass="25358">MGIIGAIDQEITILRSLIKNCKINSYAGFIFYKGKINNVTVTVVKSGVGKTVSSIATTLLIILFKTDTIINIGSAGRLDIKLNIGDIVISSEVRYHDVNVTTFGYKIGQIPKYPEAFIANSKLVEFSTQCISLLKINFTLGLICTGDSFINNKILITNIKSIFPKAIAVDMESASIGQVCYQFNIPFIIIRCISDFADEESYINFNKFLNIASRQFSLVISTILDKISSI</sequence>
<feature type="active site" description="Proton donor" evidence="6">
    <location>
        <position position="195"/>
    </location>
</feature>
<keyword evidence="2 6" id="KW-0028">Amino-acid biosynthesis</keyword>
<dbReference type="Gene3D" id="3.40.50.1580">
    <property type="entry name" value="Nucleoside phosphorylase domain"/>
    <property type="match status" value="1"/>
</dbReference>
<comment type="catalytic activity">
    <reaction evidence="6">
        <text>S-adenosyl-L-homocysteine + H2O = S-(5-deoxy-D-ribos-5-yl)-L-homocysteine + adenine</text>
        <dbReference type="Rhea" id="RHEA:17805"/>
        <dbReference type="ChEBI" id="CHEBI:15377"/>
        <dbReference type="ChEBI" id="CHEBI:16708"/>
        <dbReference type="ChEBI" id="CHEBI:57856"/>
        <dbReference type="ChEBI" id="CHEBI:58195"/>
        <dbReference type="EC" id="3.2.2.9"/>
    </reaction>
</comment>
<keyword evidence="9" id="KW-1185">Reference proteome</keyword>
<dbReference type="InterPro" id="IPR035994">
    <property type="entry name" value="Nucleoside_phosphorylase_sf"/>
</dbReference>
<comment type="catalytic activity">
    <reaction evidence="6">
        <text>S-methyl-5'-thioadenosine + H2O = 5-(methylsulfanyl)-D-ribose + adenine</text>
        <dbReference type="Rhea" id="RHEA:13617"/>
        <dbReference type="ChEBI" id="CHEBI:15377"/>
        <dbReference type="ChEBI" id="CHEBI:16708"/>
        <dbReference type="ChEBI" id="CHEBI:17509"/>
        <dbReference type="ChEBI" id="CHEBI:78440"/>
        <dbReference type="EC" id="3.2.2.9"/>
    </reaction>
</comment>
<dbReference type="GO" id="GO:0008930">
    <property type="term" value="F:methylthioadenosine nucleosidase activity"/>
    <property type="evidence" value="ECO:0007669"/>
    <property type="project" value="UniProtKB-UniRule"/>
</dbReference>
<dbReference type="GO" id="GO:0008782">
    <property type="term" value="F:adenosylhomocysteine nucleosidase activity"/>
    <property type="evidence" value="ECO:0007669"/>
    <property type="project" value="UniProtKB-UniRule"/>
</dbReference>
<accession>A0A0M6W7W3</accession>
<evidence type="ECO:0000256" key="1">
    <source>
        <dbReference type="ARBA" id="ARBA00004945"/>
    </source>
</evidence>
<organism evidence="8 9">
    <name type="scientific">Candidatus Providencia siddallii</name>
    <dbReference type="NCBI Taxonomy" id="1715285"/>
    <lineage>
        <taxon>Bacteria</taxon>
        <taxon>Pseudomonadati</taxon>
        <taxon>Pseudomonadota</taxon>
        <taxon>Gammaproteobacteria</taxon>
        <taxon>Enterobacterales</taxon>
        <taxon>Morganellaceae</taxon>
        <taxon>Providencia</taxon>
    </lineage>
</organism>
<evidence type="ECO:0000256" key="4">
    <source>
        <dbReference type="ARBA" id="ARBA00023167"/>
    </source>
</evidence>
<feature type="binding site" evidence="6">
    <location>
        <begin position="171"/>
        <end position="172"/>
    </location>
    <ligand>
        <name>substrate</name>
    </ligand>
</feature>
<dbReference type="InterPro" id="IPR000845">
    <property type="entry name" value="Nucleoside_phosphorylase_d"/>
</dbReference>
<feature type="domain" description="Nucleoside phosphorylase" evidence="7">
    <location>
        <begin position="2"/>
        <end position="224"/>
    </location>
</feature>
<reference evidence="9" key="1">
    <citation type="submission" date="2015-05" db="EMBL/GenBank/DDBJ databases">
        <authorList>
            <person name="Manzano-Marin A."/>
        </authorList>
    </citation>
    <scope>NUCLEOTIDE SEQUENCE [LARGE SCALE GENOMIC DNA]</scope>
    <source>
        <strain evidence="9">officinalis</strain>
    </source>
</reference>
<evidence type="ECO:0000313" key="8">
    <source>
        <dbReference type="EMBL" id="CRK85938.1"/>
    </source>
</evidence>
<evidence type="ECO:0000313" key="9">
    <source>
        <dbReference type="Proteomes" id="UP000242301"/>
    </source>
</evidence>
<proteinExistence type="inferred from homology"/>
<dbReference type="Proteomes" id="UP000242301">
    <property type="component" value="Unassembled WGS sequence"/>
</dbReference>
<keyword evidence="4 6" id="KW-0486">Methionine biosynthesis</keyword>
<dbReference type="GO" id="GO:0019284">
    <property type="term" value="P:L-methionine salvage from S-adenosylmethionine"/>
    <property type="evidence" value="ECO:0007669"/>
    <property type="project" value="TreeGrafter"/>
</dbReference>
<dbReference type="NCBIfam" id="NF004079">
    <property type="entry name" value="PRK05584.1"/>
    <property type="match status" value="1"/>
</dbReference>
<feature type="binding site" evidence="6">
    <location>
        <position position="150"/>
    </location>
    <ligand>
        <name>substrate</name>
    </ligand>
</feature>
<dbReference type="GO" id="GO:0046124">
    <property type="term" value="P:purine deoxyribonucleoside catabolic process"/>
    <property type="evidence" value="ECO:0007669"/>
    <property type="project" value="UniProtKB-UniRule"/>
</dbReference>
<dbReference type="SUPFAM" id="SSF53167">
    <property type="entry name" value="Purine and uridine phosphorylases"/>
    <property type="match status" value="1"/>
</dbReference>
<keyword evidence="3 6" id="KW-0378">Hydrolase</keyword>
<dbReference type="PANTHER" id="PTHR46832:SF1">
    <property type="entry name" value="5'-METHYLTHIOADENOSINE_S-ADENOSYLHOMOCYSTEINE NUCLEOSIDASE"/>
    <property type="match status" value="1"/>
</dbReference>
<comment type="pathway">
    <text evidence="1 6">Amino-acid biosynthesis; L-methionine biosynthesis via salvage pathway; S-methyl-5-thio-alpha-D-ribose 1-phosphate from S-methyl-5'-thioadenosine (hydrolase route): step 1/2.</text>
</comment>
<dbReference type="CDD" id="cd09008">
    <property type="entry name" value="MTAN"/>
    <property type="match status" value="1"/>
</dbReference>
<gene>
    <name evidence="6 8" type="primary">mtnN</name>
    <name evidence="8" type="ORF">SOFFGTOCOR_0532</name>
</gene>